<proteinExistence type="predicted"/>
<reference evidence="2 3" key="2">
    <citation type="submission" date="2018-11" db="EMBL/GenBank/DDBJ databases">
        <authorList>
            <consortium name="Pathogen Informatics"/>
        </authorList>
    </citation>
    <scope>NUCLEOTIDE SEQUENCE [LARGE SCALE GENOMIC DNA]</scope>
    <source>
        <strain evidence="2 3">MHpl1</strain>
    </source>
</reference>
<sequence length="69" mass="7668">MVLLSTPCSARVPIHMFIPEERSGGEHRHREDTSPSAGRPDTGGFHMLIFCVDGEQDVSKPARCFLQTK</sequence>
<evidence type="ECO:0000313" key="3">
    <source>
        <dbReference type="Proteomes" id="UP000268014"/>
    </source>
</evidence>
<dbReference type="EMBL" id="UZAF01000015">
    <property type="protein sequence ID" value="VDO04183.1"/>
    <property type="molecule type" value="Genomic_DNA"/>
</dbReference>
<feature type="region of interest" description="Disordered" evidence="1">
    <location>
        <begin position="19"/>
        <end position="43"/>
    </location>
</feature>
<evidence type="ECO:0000313" key="2">
    <source>
        <dbReference type="EMBL" id="VDO04183.1"/>
    </source>
</evidence>
<evidence type="ECO:0000256" key="1">
    <source>
        <dbReference type="SAM" id="MobiDB-lite"/>
    </source>
</evidence>
<keyword evidence="3" id="KW-1185">Reference proteome</keyword>
<accession>A0A0N4VRY7</accession>
<reference evidence="4" key="1">
    <citation type="submission" date="2017-02" db="UniProtKB">
        <authorList>
            <consortium name="WormBaseParasite"/>
        </authorList>
    </citation>
    <scope>IDENTIFICATION</scope>
</reference>
<gene>
    <name evidence="2" type="ORF">HPLM_LOCUS42</name>
</gene>
<dbReference type="WBParaSite" id="HPLM_0000004101-mRNA-1">
    <property type="protein sequence ID" value="HPLM_0000004101-mRNA-1"/>
    <property type="gene ID" value="HPLM_0000004101"/>
</dbReference>
<name>A0A0N4VRY7_HAEPC</name>
<evidence type="ECO:0000313" key="4">
    <source>
        <dbReference type="WBParaSite" id="HPLM_0000004101-mRNA-1"/>
    </source>
</evidence>
<feature type="compositionally biased region" description="Basic and acidic residues" evidence="1">
    <location>
        <begin position="19"/>
        <end position="33"/>
    </location>
</feature>
<dbReference type="AlphaFoldDB" id="A0A0N4VRY7"/>
<dbReference type="Proteomes" id="UP000268014">
    <property type="component" value="Unassembled WGS sequence"/>
</dbReference>
<organism evidence="4">
    <name type="scientific">Haemonchus placei</name>
    <name type="common">Barber's pole worm</name>
    <dbReference type="NCBI Taxonomy" id="6290"/>
    <lineage>
        <taxon>Eukaryota</taxon>
        <taxon>Metazoa</taxon>
        <taxon>Ecdysozoa</taxon>
        <taxon>Nematoda</taxon>
        <taxon>Chromadorea</taxon>
        <taxon>Rhabditida</taxon>
        <taxon>Rhabditina</taxon>
        <taxon>Rhabditomorpha</taxon>
        <taxon>Strongyloidea</taxon>
        <taxon>Trichostrongylidae</taxon>
        <taxon>Haemonchus</taxon>
    </lineage>
</organism>
<protein>
    <submittedName>
        <fullName evidence="2 4">Uncharacterized protein</fullName>
    </submittedName>
</protein>